<sequence length="281" mass="32854">MFNSTCSSRAAHHRGPRQKVIAYSIYGDFSRTEIVGKYLEPFRETIKDIPIIYPGWIVRIYYNMTSEDVENTNVIWKTLDLGSHVDLCNVTEITRKHNLGNLFAMTWRWLPLLDDMVDMLMSRDSDSRIIPREKAAVREWLASDRIFHIMRDHPYHCIPILGGMWGVKVSQARSILGRDSFTKIFSTKHSHKYNYDQFLLKTHIWPMAKTNMVNICGLLNNTISMAHDSYCCRHFPSSQPFPTQRKDGLFVGGRDLPEEELQFPCPKRCRPKNRTSDWNYC</sequence>
<protein>
    <submittedName>
        <fullName evidence="1">Uncharacterized protein</fullName>
    </submittedName>
</protein>
<name>A0A8J2WA21_9CRUS</name>
<evidence type="ECO:0000313" key="2">
    <source>
        <dbReference type="Proteomes" id="UP000789390"/>
    </source>
</evidence>
<dbReference type="Proteomes" id="UP000789390">
    <property type="component" value="Unassembled WGS sequence"/>
</dbReference>
<comment type="caution">
    <text evidence="1">The sequence shown here is derived from an EMBL/GenBank/DDBJ whole genome shotgun (WGS) entry which is preliminary data.</text>
</comment>
<reference evidence="1" key="1">
    <citation type="submission" date="2021-11" db="EMBL/GenBank/DDBJ databases">
        <authorList>
            <person name="Schell T."/>
        </authorList>
    </citation>
    <scope>NUCLEOTIDE SEQUENCE</scope>
    <source>
        <strain evidence="1">M5</strain>
    </source>
</reference>
<proteinExistence type="predicted"/>
<dbReference type="OrthoDB" id="204305at2759"/>
<keyword evidence="2" id="KW-1185">Reference proteome</keyword>
<gene>
    <name evidence="1" type="ORF">DGAL_LOCUS14232</name>
</gene>
<evidence type="ECO:0000313" key="1">
    <source>
        <dbReference type="EMBL" id="CAH0110641.1"/>
    </source>
</evidence>
<dbReference type="AlphaFoldDB" id="A0A8J2WA21"/>
<organism evidence="1 2">
    <name type="scientific">Daphnia galeata</name>
    <dbReference type="NCBI Taxonomy" id="27404"/>
    <lineage>
        <taxon>Eukaryota</taxon>
        <taxon>Metazoa</taxon>
        <taxon>Ecdysozoa</taxon>
        <taxon>Arthropoda</taxon>
        <taxon>Crustacea</taxon>
        <taxon>Branchiopoda</taxon>
        <taxon>Diplostraca</taxon>
        <taxon>Cladocera</taxon>
        <taxon>Anomopoda</taxon>
        <taxon>Daphniidae</taxon>
        <taxon>Daphnia</taxon>
    </lineage>
</organism>
<accession>A0A8J2WA21</accession>
<dbReference type="EMBL" id="CAKKLH010000304">
    <property type="protein sequence ID" value="CAH0110641.1"/>
    <property type="molecule type" value="Genomic_DNA"/>
</dbReference>